<protein>
    <submittedName>
        <fullName evidence="10">L-rhamnose-H+ transport protein</fullName>
    </submittedName>
</protein>
<feature type="transmembrane region" description="Helical" evidence="9">
    <location>
        <begin position="37"/>
        <end position="57"/>
    </location>
</feature>
<dbReference type="EMBL" id="JACHGR010000007">
    <property type="protein sequence ID" value="MBB6056196.1"/>
    <property type="molecule type" value="Genomic_DNA"/>
</dbReference>
<keyword evidence="3" id="KW-0997">Cell inner membrane</keyword>
<evidence type="ECO:0000313" key="10">
    <source>
        <dbReference type="EMBL" id="MBB6056196.1"/>
    </source>
</evidence>
<feature type="transmembrane region" description="Helical" evidence="9">
    <location>
        <begin position="322"/>
        <end position="341"/>
    </location>
</feature>
<feature type="transmembrane region" description="Helical" evidence="9">
    <location>
        <begin position="254"/>
        <end position="276"/>
    </location>
</feature>
<dbReference type="Pfam" id="PF06379">
    <property type="entry name" value="RhaT"/>
    <property type="match status" value="1"/>
</dbReference>
<accession>A0A841GHQ7</accession>
<name>A0A841GHQ7_9GAMM</name>
<evidence type="ECO:0000256" key="5">
    <source>
        <dbReference type="ARBA" id="ARBA00022692"/>
    </source>
</evidence>
<gene>
    <name evidence="10" type="ORF">HNR75_002128</name>
</gene>
<dbReference type="InterPro" id="IPR004673">
    <property type="entry name" value="L-rhamnose-proton_sym_RhaT"/>
</dbReference>
<feature type="transmembrane region" description="Helical" evidence="9">
    <location>
        <begin position="174"/>
        <end position="197"/>
    </location>
</feature>
<keyword evidence="8 9" id="KW-0472">Membrane</keyword>
<comment type="caution">
    <text evidence="10">The sequence shown here is derived from an EMBL/GenBank/DDBJ whole genome shotgun (WGS) entry which is preliminary data.</text>
</comment>
<feature type="transmembrane region" description="Helical" evidence="9">
    <location>
        <begin position="95"/>
        <end position="115"/>
    </location>
</feature>
<keyword evidence="7 9" id="KW-1133">Transmembrane helix</keyword>
<keyword evidence="6" id="KW-0769">Symport</keyword>
<evidence type="ECO:0000256" key="7">
    <source>
        <dbReference type="ARBA" id="ARBA00022989"/>
    </source>
</evidence>
<evidence type="ECO:0000313" key="11">
    <source>
        <dbReference type="Proteomes" id="UP000585721"/>
    </source>
</evidence>
<keyword evidence="1" id="KW-0813">Transport</keyword>
<evidence type="ECO:0000256" key="6">
    <source>
        <dbReference type="ARBA" id="ARBA00022847"/>
    </source>
</evidence>
<keyword evidence="5 9" id="KW-0812">Transmembrane</keyword>
<evidence type="ECO:0000256" key="3">
    <source>
        <dbReference type="ARBA" id="ARBA00022519"/>
    </source>
</evidence>
<evidence type="ECO:0000256" key="4">
    <source>
        <dbReference type="ARBA" id="ARBA00022597"/>
    </source>
</evidence>
<feature type="transmembrane region" description="Helical" evidence="9">
    <location>
        <begin position="209"/>
        <end position="233"/>
    </location>
</feature>
<feature type="transmembrane region" description="Helical" evidence="9">
    <location>
        <begin position="135"/>
        <end position="153"/>
    </location>
</feature>
<feature type="transmembrane region" description="Helical" evidence="9">
    <location>
        <begin position="288"/>
        <end position="310"/>
    </location>
</feature>
<keyword evidence="11" id="KW-1185">Reference proteome</keyword>
<dbReference type="RefSeq" id="WP_188026926.1">
    <property type="nucleotide sequence ID" value="NZ_JACHGR010000007.1"/>
</dbReference>
<feature type="transmembrane region" description="Helical" evidence="9">
    <location>
        <begin position="63"/>
        <end position="83"/>
    </location>
</feature>
<evidence type="ECO:0000256" key="1">
    <source>
        <dbReference type="ARBA" id="ARBA00022448"/>
    </source>
</evidence>
<organism evidence="10 11">
    <name type="scientific">Tolumonas osonensis</name>
    <dbReference type="NCBI Taxonomy" id="675874"/>
    <lineage>
        <taxon>Bacteria</taxon>
        <taxon>Pseudomonadati</taxon>
        <taxon>Pseudomonadota</taxon>
        <taxon>Gammaproteobacteria</taxon>
        <taxon>Aeromonadales</taxon>
        <taxon>Aeromonadaceae</taxon>
        <taxon>Tolumonas</taxon>
    </lineage>
</organism>
<dbReference type="NCBIfam" id="NF010023">
    <property type="entry name" value="PRK13499.1-3"/>
    <property type="match status" value="1"/>
</dbReference>
<keyword evidence="2" id="KW-1003">Cell membrane</keyword>
<sequence length="342" mass="36379">MSAIVSGIGWHLVGAASAASFYAPISKVKQWSWETTWAFAGLFSWILLPWIVTSFLIDDFASFYSVVDSKAFWGMLLFGAMWGVGNVNYGLTMRYLGMSLGIGIAIGVTLVVGTLMPPILRGEFGTLLTTSSGQITLMGVLVALVGIGIVTYAGHQKEIALGTTTQEFNLKKGLFLAVMCGIFSAGFAFGLEAAAPIKQASLALGIDPLYAMLPSYGIIMGGGALINLSYCFIRLAIKPELSVRADLSQPARSLLINGALAAAGGIMWYLQFFFYAWGEASIPEHLSFVNWMLHMSGYVLCGGIVGLLLAEWKGVGSRPVRILCIGMLVIVAAANLVGMGMA</sequence>
<dbReference type="GO" id="GO:0015153">
    <property type="term" value="F:rhamnose transmembrane transporter activity"/>
    <property type="evidence" value="ECO:0007669"/>
    <property type="project" value="InterPro"/>
</dbReference>
<evidence type="ECO:0000256" key="9">
    <source>
        <dbReference type="SAM" id="Phobius"/>
    </source>
</evidence>
<dbReference type="GO" id="GO:0016020">
    <property type="term" value="C:membrane"/>
    <property type="evidence" value="ECO:0007669"/>
    <property type="project" value="InterPro"/>
</dbReference>
<feature type="transmembrane region" description="Helical" evidence="9">
    <location>
        <begin position="6"/>
        <end position="25"/>
    </location>
</feature>
<proteinExistence type="predicted"/>
<dbReference type="AlphaFoldDB" id="A0A841GHQ7"/>
<evidence type="ECO:0000256" key="2">
    <source>
        <dbReference type="ARBA" id="ARBA00022475"/>
    </source>
</evidence>
<dbReference type="GO" id="GO:0015293">
    <property type="term" value="F:symporter activity"/>
    <property type="evidence" value="ECO:0007669"/>
    <property type="project" value="UniProtKB-KW"/>
</dbReference>
<evidence type="ECO:0000256" key="8">
    <source>
        <dbReference type="ARBA" id="ARBA00023136"/>
    </source>
</evidence>
<reference evidence="10 11" key="1">
    <citation type="submission" date="2020-08" db="EMBL/GenBank/DDBJ databases">
        <title>Genomic Encyclopedia of Type Strains, Phase IV (KMG-IV): sequencing the most valuable type-strain genomes for metagenomic binning, comparative biology and taxonomic classification.</title>
        <authorList>
            <person name="Goeker M."/>
        </authorList>
    </citation>
    <scope>NUCLEOTIDE SEQUENCE [LARGE SCALE GENOMIC DNA]</scope>
    <source>
        <strain evidence="10 11">DSM 22975</strain>
    </source>
</reference>
<dbReference type="Proteomes" id="UP000585721">
    <property type="component" value="Unassembled WGS sequence"/>
</dbReference>
<keyword evidence="4" id="KW-0762">Sugar transport</keyword>